<dbReference type="InterPro" id="IPR043225">
    <property type="entry name" value="BACK_BTBD8"/>
</dbReference>
<evidence type="ECO:0000313" key="6">
    <source>
        <dbReference type="WBParaSite" id="DME_0000595301-mRNA-1"/>
    </source>
</evidence>
<proteinExistence type="predicted"/>
<dbReference type="SUPFAM" id="SSF54695">
    <property type="entry name" value="POZ domain"/>
    <property type="match status" value="1"/>
</dbReference>
<dbReference type="PANTHER" id="PTHR22427:SF7">
    <property type="entry name" value="GH15728P"/>
    <property type="match status" value="1"/>
</dbReference>
<reference evidence="6" key="1">
    <citation type="submission" date="2017-02" db="UniProtKB">
        <authorList>
            <consortium name="WormBaseParasite"/>
        </authorList>
    </citation>
    <scope>IDENTIFICATION</scope>
</reference>
<sequence length="524" mass="59439">MTVSEITPMMTSFRELASDSSICISTSSDHLQTGQVRDGSVERSTTDSTDQLIKMSDASEKNDEMNTAGYSQKRMFQMFIGLQGDTDLDMWRSAPAPDDIRSRALFARKSSGTSLNSLTSIDIMPNQDIPVFVADRNPSCKLASDLLDLYLNNIDTDIVVKTDNGELFAHRCILSATCPYFRNQLRTQRVDCIELKGYSRTVVHFFLSFLYGGLTTIGADVDVWELISLATHLDVDNLIQVILFHFKANKCHFFHRPCASCVSAIFDALPHFYSVKCLQPLYYEALKWQAKHFSRIWRGRVFLHLNSRWQKECFEAVVREMDEESLIDALLGCERLQASLPRFKSTVASEAVGILVNDVLDYIQEFLHQSFDLVISSESFKSQGKGLALNLSLLESIFPAVVHGLKIDTAIRSYLNISSLMASIDNDSTSEDRCMVPKEILDEWSSRFVNLVRRLYELIDRHILHYAASAMKSECWSLLSEAERQRIKECGLFVELKEPKAPPPKLSSLSRVNFLTLNLFFESK</sequence>
<dbReference type="Gene3D" id="3.30.710.10">
    <property type="entry name" value="Potassium Channel Kv1.1, Chain A"/>
    <property type="match status" value="1"/>
</dbReference>
<dbReference type="InterPro" id="IPR000210">
    <property type="entry name" value="BTB/POZ_dom"/>
</dbReference>
<dbReference type="OrthoDB" id="409642at2759"/>
<organism evidence="4 6">
    <name type="scientific">Dracunculus medinensis</name>
    <name type="common">Guinea worm</name>
    <dbReference type="NCBI Taxonomy" id="318479"/>
    <lineage>
        <taxon>Eukaryota</taxon>
        <taxon>Metazoa</taxon>
        <taxon>Ecdysozoa</taxon>
        <taxon>Nematoda</taxon>
        <taxon>Chromadorea</taxon>
        <taxon>Rhabditida</taxon>
        <taxon>Spirurina</taxon>
        <taxon>Dracunculoidea</taxon>
        <taxon>Dracunculidae</taxon>
        <taxon>Dracunculus</taxon>
    </lineage>
</organism>
<dbReference type="Proteomes" id="UP000274756">
    <property type="component" value="Unassembled WGS sequence"/>
</dbReference>
<dbReference type="WBParaSite" id="DME_0000595301-mRNA-1">
    <property type="protein sequence ID" value="DME_0000595301-mRNA-1"/>
    <property type="gene ID" value="DME_0000595301"/>
</dbReference>
<accession>A0A0N4UEX4</accession>
<dbReference type="SMART" id="SM00225">
    <property type="entry name" value="BTB"/>
    <property type="match status" value="1"/>
</dbReference>
<dbReference type="AlphaFoldDB" id="A0A0N4UEX4"/>
<dbReference type="Pfam" id="PF00651">
    <property type="entry name" value="BTB"/>
    <property type="match status" value="1"/>
</dbReference>
<dbReference type="STRING" id="318479.A0A0N4UEX4"/>
<gene>
    <name evidence="3" type="ORF">DME_LOCUS892</name>
</gene>
<evidence type="ECO:0000256" key="1">
    <source>
        <dbReference type="SAM" id="MobiDB-lite"/>
    </source>
</evidence>
<feature type="domain" description="BTB" evidence="2">
    <location>
        <begin position="156"/>
        <end position="219"/>
    </location>
</feature>
<dbReference type="PROSITE" id="PS50097">
    <property type="entry name" value="BTB"/>
    <property type="match status" value="1"/>
</dbReference>
<dbReference type="EMBL" id="UYYG01000010">
    <property type="protein sequence ID" value="VDN50919.1"/>
    <property type="molecule type" value="Genomic_DNA"/>
</dbReference>
<dbReference type="InterPro" id="IPR011333">
    <property type="entry name" value="SKP1/BTB/POZ_sf"/>
</dbReference>
<evidence type="ECO:0000259" key="2">
    <source>
        <dbReference type="PROSITE" id="PS50097"/>
    </source>
</evidence>
<feature type="region of interest" description="Disordered" evidence="1">
    <location>
        <begin position="29"/>
        <end position="51"/>
    </location>
</feature>
<dbReference type="Proteomes" id="UP000038040">
    <property type="component" value="Unplaced"/>
</dbReference>
<evidence type="ECO:0000313" key="3">
    <source>
        <dbReference type="EMBL" id="VDN50919.1"/>
    </source>
</evidence>
<dbReference type="PANTHER" id="PTHR22427">
    <property type="entry name" value="GH15728P"/>
    <property type="match status" value="1"/>
</dbReference>
<keyword evidence="5" id="KW-1185">Reference proteome</keyword>
<evidence type="ECO:0000313" key="4">
    <source>
        <dbReference type="Proteomes" id="UP000038040"/>
    </source>
</evidence>
<evidence type="ECO:0000313" key="5">
    <source>
        <dbReference type="Proteomes" id="UP000274756"/>
    </source>
</evidence>
<name>A0A0N4UEX4_DRAME</name>
<dbReference type="Pfam" id="PF26017">
    <property type="entry name" value="BACK_BTBD8"/>
    <property type="match status" value="1"/>
</dbReference>
<protein>
    <submittedName>
        <fullName evidence="6">BTB domain-containing protein</fullName>
    </submittedName>
</protein>
<reference evidence="3 5" key="2">
    <citation type="submission" date="2018-11" db="EMBL/GenBank/DDBJ databases">
        <authorList>
            <consortium name="Pathogen Informatics"/>
        </authorList>
    </citation>
    <scope>NUCLEOTIDE SEQUENCE [LARGE SCALE GENOMIC DNA]</scope>
</reference>